<evidence type="ECO:0000313" key="1">
    <source>
        <dbReference type="Proteomes" id="UP000887565"/>
    </source>
</evidence>
<keyword evidence="1" id="KW-1185">Reference proteome</keyword>
<dbReference type="Proteomes" id="UP000887565">
    <property type="component" value="Unplaced"/>
</dbReference>
<evidence type="ECO:0000313" key="2">
    <source>
        <dbReference type="WBParaSite" id="nRc.2.0.1.t43400-RA"/>
    </source>
</evidence>
<accession>A0A915KYY4</accession>
<dbReference type="WBParaSite" id="nRc.2.0.1.t43400-RA">
    <property type="protein sequence ID" value="nRc.2.0.1.t43400-RA"/>
    <property type="gene ID" value="nRc.2.0.1.g43400"/>
</dbReference>
<proteinExistence type="predicted"/>
<reference evidence="2" key="1">
    <citation type="submission" date="2022-11" db="UniProtKB">
        <authorList>
            <consortium name="WormBaseParasite"/>
        </authorList>
    </citation>
    <scope>IDENTIFICATION</scope>
</reference>
<protein>
    <submittedName>
        <fullName evidence="2">Uncharacterized protein</fullName>
    </submittedName>
</protein>
<name>A0A915KYY4_ROMCU</name>
<sequence length="65" mass="7058">MIATPDAPGFIMNIIPILPINPNEAVCQLNIREAPIKLLIADAKDVAKMPMNISGGQILIFWTTV</sequence>
<organism evidence="1 2">
    <name type="scientific">Romanomermis culicivorax</name>
    <name type="common">Nematode worm</name>
    <dbReference type="NCBI Taxonomy" id="13658"/>
    <lineage>
        <taxon>Eukaryota</taxon>
        <taxon>Metazoa</taxon>
        <taxon>Ecdysozoa</taxon>
        <taxon>Nematoda</taxon>
        <taxon>Enoplea</taxon>
        <taxon>Dorylaimia</taxon>
        <taxon>Mermithida</taxon>
        <taxon>Mermithoidea</taxon>
        <taxon>Mermithidae</taxon>
        <taxon>Romanomermis</taxon>
    </lineage>
</organism>
<dbReference type="AlphaFoldDB" id="A0A915KYY4"/>